<name>A0A4U5N1N5_STECR</name>
<keyword evidence="3" id="KW-1185">Reference proteome</keyword>
<reference evidence="2 3" key="1">
    <citation type="journal article" date="2015" name="Genome Biol.">
        <title>Comparative genomics of Steinernema reveals deeply conserved gene regulatory networks.</title>
        <authorList>
            <person name="Dillman A.R."/>
            <person name="Macchietto M."/>
            <person name="Porter C.F."/>
            <person name="Rogers A."/>
            <person name="Williams B."/>
            <person name="Antoshechkin I."/>
            <person name="Lee M.M."/>
            <person name="Goodwin Z."/>
            <person name="Lu X."/>
            <person name="Lewis E.E."/>
            <person name="Goodrich-Blair H."/>
            <person name="Stock S.P."/>
            <person name="Adams B.J."/>
            <person name="Sternberg P.W."/>
            <person name="Mortazavi A."/>
        </authorList>
    </citation>
    <scope>NUCLEOTIDE SEQUENCE [LARGE SCALE GENOMIC DNA]</scope>
    <source>
        <strain evidence="2 3">ALL</strain>
    </source>
</reference>
<proteinExistence type="predicted"/>
<reference evidence="2 3" key="2">
    <citation type="journal article" date="2019" name="G3 (Bethesda)">
        <title>Hybrid Assembly of the Genome of the Entomopathogenic Nematode Steinernema carpocapsae Identifies the X-Chromosome.</title>
        <authorList>
            <person name="Serra L."/>
            <person name="Macchietto M."/>
            <person name="Macias-Munoz A."/>
            <person name="McGill C.J."/>
            <person name="Rodriguez I.M."/>
            <person name="Rodriguez B."/>
            <person name="Murad R."/>
            <person name="Mortazavi A."/>
        </authorList>
    </citation>
    <scope>NUCLEOTIDE SEQUENCE [LARGE SCALE GENOMIC DNA]</scope>
    <source>
        <strain evidence="2 3">ALL</strain>
    </source>
</reference>
<comment type="caution">
    <text evidence="2">The sequence shown here is derived from an EMBL/GenBank/DDBJ whole genome shotgun (WGS) entry which is preliminary data.</text>
</comment>
<feature type="compositionally biased region" description="Basic residues" evidence="1">
    <location>
        <begin position="79"/>
        <end position="89"/>
    </location>
</feature>
<dbReference type="Proteomes" id="UP000298663">
    <property type="component" value="Unassembled WGS sequence"/>
</dbReference>
<feature type="compositionally biased region" description="Basic and acidic residues" evidence="1">
    <location>
        <begin position="69"/>
        <end position="78"/>
    </location>
</feature>
<gene>
    <name evidence="2" type="ORF">L596_017188</name>
</gene>
<evidence type="ECO:0000313" key="2">
    <source>
        <dbReference type="EMBL" id="TKR75972.1"/>
    </source>
</evidence>
<feature type="region of interest" description="Disordered" evidence="1">
    <location>
        <begin position="66"/>
        <end position="89"/>
    </location>
</feature>
<dbReference type="AlphaFoldDB" id="A0A4U5N1N5"/>
<evidence type="ECO:0000313" key="3">
    <source>
        <dbReference type="Proteomes" id="UP000298663"/>
    </source>
</evidence>
<accession>A0A4U5N1N5</accession>
<organism evidence="2 3">
    <name type="scientific">Steinernema carpocapsae</name>
    <name type="common">Entomopathogenic nematode</name>
    <dbReference type="NCBI Taxonomy" id="34508"/>
    <lineage>
        <taxon>Eukaryota</taxon>
        <taxon>Metazoa</taxon>
        <taxon>Ecdysozoa</taxon>
        <taxon>Nematoda</taxon>
        <taxon>Chromadorea</taxon>
        <taxon>Rhabditida</taxon>
        <taxon>Tylenchina</taxon>
        <taxon>Panagrolaimomorpha</taxon>
        <taxon>Strongyloidoidea</taxon>
        <taxon>Steinernematidae</taxon>
        <taxon>Steinernema</taxon>
    </lineage>
</organism>
<protein>
    <submittedName>
        <fullName evidence="2">Uncharacterized protein</fullName>
    </submittedName>
</protein>
<dbReference type="EMBL" id="AZBU02000005">
    <property type="protein sequence ID" value="TKR75972.1"/>
    <property type="molecule type" value="Genomic_DNA"/>
</dbReference>
<evidence type="ECO:0000256" key="1">
    <source>
        <dbReference type="SAM" id="MobiDB-lite"/>
    </source>
</evidence>
<sequence length="89" mass="10047">MIDETQNYLLAYSKICAFLTTEKAFKIQKPTCNSISITKKHTTTIVPPIESSIKNLVNRSTCQLGAMPDTKETVTPERRSKRAKTQKTQ</sequence>